<dbReference type="KEGG" id="laq:GLA29479_3790"/>
<dbReference type="KEGG" id="lab:LA76x_4775"/>
<accession>A0A0S2E1C4</accession>
<keyword evidence="3" id="KW-1185">Reference proteome</keyword>
<feature type="domain" description="Glyoxalase/fosfomycin resistance/dioxygenase" evidence="1">
    <location>
        <begin position="7"/>
        <end position="131"/>
    </location>
</feature>
<dbReference type="Pfam" id="PF00903">
    <property type="entry name" value="Glyoxalase"/>
    <property type="match status" value="1"/>
</dbReference>
<dbReference type="PANTHER" id="PTHR33990:SF1">
    <property type="entry name" value="PROTEIN YJDN"/>
    <property type="match status" value="1"/>
</dbReference>
<evidence type="ECO:0000313" key="3">
    <source>
        <dbReference type="Proteomes" id="UP000060787"/>
    </source>
</evidence>
<dbReference type="InterPro" id="IPR028973">
    <property type="entry name" value="PhnB-like"/>
</dbReference>
<evidence type="ECO:0000313" key="2">
    <source>
        <dbReference type="EMBL" id="ALN82878.1"/>
    </source>
</evidence>
<dbReference type="OrthoDB" id="9795306at2"/>
<organism evidence="2 3">
    <name type="scientific">Lysobacter antibioticus</name>
    <dbReference type="NCBI Taxonomy" id="84531"/>
    <lineage>
        <taxon>Bacteria</taxon>
        <taxon>Pseudomonadati</taxon>
        <taxon>Pseudomonadota</taxon>
        <taxon>Gammaproteobacteria</taxon>
        <taxon>Lysobacterales</taxon>
        <taxon>Lysobacteraceae</taxon>
        <taxon>Lysobacter</taxon>
    </lineage>
</organism>
<evidence type="ECO:0000259" key="1">
    <source>
        <dbReference type="Pfam" id="PF00903"/>
    </source>
</evidence>
<proteinExistence type="predicted"/>
<protein>
    <recommendedName>
        <fullName evidence="1">Glyoxalase/fosfomycin resistance/dioxygenase domain-containing protein</fullName>
    </recommendedName>
</protein>
<dbReference type="Proteomes" id="UP000060787">
    <property type="component" value="Chromosome"/>
</dbReference>
<dbReference type="InterPro" id="IPR029068">
    <property type="entry name" value="Glyas_Bleomycin-R_OHBP_Dase"/>
</dbReference>
<dbReference type="eggNOG" id="COG2764">
    <property type="taxonomic scope" value="Bacteria"/>
</dbReference>
<reference evidence="2 3" key="1">
    <citation type="journal article" date="2015" name="BMC Genomics">
        <title>Comparative genomics and metabolic profiling of the genus Lysobacter.</title>
        <authorList>
            <person name="de Bruijn I."/>
            <person name="Cheng X."/>
            <person name="de Jager V."/>
            <person name="Exposito R.G."/>
            <person name="Watrous J."/>
            <person name="Patel N."/>
            <person name="Postma J."/>
            <person name="Dorrestein P.C."/>
            <person name="Kobayashi D."/>
            <person name="Raaijmakers J.M."/>
        </authorList>
    </citation>
    <scope>NUCLEOTIDE SEQUENCE [LARGE SCALE GENOMIC DNA]</scope>
    <source>
        <strain evidence="2 3">76</strain>
    </source>
</reference>
<dbReference type="CDD" id="cd06588">
    <property type="entry name" value="PhnB_like"/>
    <property type="match status" value="1"/>
</dbReference>
<dbReference type="Gene3D" id="3.10.180.10">
    <property type="entry name" value="2,3-Dihydroxybiphenyl 1,2-Dioxygenase, domain 1"/>
    <property type="match status" value="1"/>
</dbReference>
<dbReference type="SUPFAM" id="SSF54593">
    <property type="entry name" value="Glyoxalase/Bleomycin resistance protein/Dihydroxybiphenyl dioxygenase"/>
    <property type="match status" value="1"/>
</dbReference>
<gene>
    <name evidence="2" type="ORF">LA76x_4775</name>
</gene>
<name>A0A0S2E1C4_LYSAN</name>
<dbReference type="STRING" id="84531.LA76x_4775"/>
<dbReference type="EMBL" id="CP011129">
    <property type="protein sequence ID" value="ALN82878.1"/>
    <property type="molecule type" value="Genomic_DNA"/>
</dbReference>
<dbReference type="PANTHER" id="PTHR33990">
    <property type="entry name" value="PROTEIN YJDN-RELATED"/>
    <property type="match status" value="1"/>
</dbReference>
<dbReference type="PATRIC" id="fig|84531.7.peg.3716"/>
<dbReference type="AlphaFoldDB" id="A0A0S2E1C4"/>
<sequence length="137" mass="15434">MQLTTYLSFDGDCRQAFEFYRKTLGGKITDMMPFRDHPGCEGLTEQDHDKIMHARYELDGFALMGTDATVMYPYKGVTGAHVVVSLNDPAEAKRIYDAFADGGKIEMPLQETFWALSYGIVSDRFGVPWMINCEKAA</sequence>
<dbReference type="InterPro" id="IPR004360">
    <property type="entry name" value="Glyas_Fos-R_dOase_dom"/>
</dbReference>